<sequence>MIGFTALAQGLLTNKYLNGVPDGSRAAAGSSLDPASITPAVVEQLRALDDIASARG</sequence>
<keyword evidence="2" id="KW-1185">Reference proteome</keyword>
<dbReference type="EMBL" id="CP070619">
    <property type="protein sequence ID" value="QSE95153.1"/>
    <property type="molecule type" value="Genomic_DNA"/>
</dbReference>
<reference evidence="1 2" key="1">
    <citation type="journal article" date="2021" name="Microbiol. Resour. Announc.">
        <title>Complete Genome Sequences of Two Rhodococcus sp. Strains with Large and Linear Chromosomes, Isolated from Apple Rhizosphere.</title>
        <authorList>
            <person name="Benning S."/>
            <person name="Brugnone N."/>
            <person name="Siani R."/>
            <person name="Kublik S."/>
            <person name="Schloter M."/>
            <person name="Rad V."/>
        </authorList>
    </citation>
    <scope>NUCLEOTIDE SEQUENCE [LARGE SCALE GENOMIC DNA]</scope>
    <source>
        <strain evidence="1 2">R79</strain>
    </source>
</reference>
<name>A0A974WCS8_9NOCA</name>
<dbReference type="RefSeq" id="WP_206011398.1">
    <property type="nucleotide sequence ID" value="NZ_CP070619.1"/>
</dbReference>
<evidence type="ECO:0000313" key="1">
    <source>
        <dbReference type="EMBL" id="QSE95153.1"/>
    </source>
</evidence>
<proteinExistence type="predicted"/>
<dbReference type="Proteomes" id="UP000662986">
    <property type="component" value="Chromosome"/>
</dbReference>
<gene>
    <name evidence="1" type="ORF">JWS13_44380</name>
</gene>
<organism evidence="1 2">
    <name type="scientific">Rhodococcus pseudokoreensis</name>
    <dbReference type="NCBI Taxonomy" id="2811421"/>
    <lineage>
        <taxon>Bacteria</taxon>
        <taxon>Bacillati</taxon>
        <taxon>Actinomycetota</taxon>
        <taxon>Actinomycetes</taxon>
        <taxon>Mycobacteriales</taxon>
        <taxon>Nocardiaceae</taxon>
        <taxon>Rhodococcus</taxon>
    </lineage>
</organism>
<reference evidence="1 2" key="2">
    <citation type="journal article" date="2022" name="Arch. Microbiol.">
        <title>Rhodococcus pseudokoreensis sp. nov. isolated from the rhizosphere of young M26 apple rootstocks.</title>
        <authorList>
            <person name="Kampfer P."/>
            <person name="Glaeser S.P."/>
            <person name="Blom J."/>
            <person name="Wolf J."/>
            <person name="Benning S."/>
            <person name="Schloter M."/>
            <person name="Neumann-Schaal M."/>
        </authorList>
    </citation>
    <scope>NUCLEOTIDE SEQUENCE [LARGE SCALE GENOMIC DNA]</scope>
    <source>
        <strain evidence="1 2">R79</strain>
    </source>
</reference>
<protein>
    <submittedName>
        <fullName evidence="1">Uncharacterized protein</fullName>
    </submittedName>
</protein>
<evidence type="ECO:0000313" key="2">
    <source>
        <dbReference type="Proteomes" id="UP000662986"/>
    </source>
</evidence>
<accession>A0A974WCS8</accession>